<dbReference type="InterPro" id="IPR028923">
    <property type="entry name" value="SAICAR_synt/ADE2_N"/>
</dbReference>
<keyword evidence="5" id="KW-0547">Nucleotide-binding</keyword>
<reference evidence="10" key="1">
    <citation type="submission" date="2017-02" db="EMBL/GenBank/DDBJ databases">
        <title>Delving into the versatile metabolic prowess of the omnipresent phylum Bacteroidetes.</title>
        <authorList>
            <person name="Nobu M.K."/>
            <person name="Mei R."/>
            <person name="Narihiro T."/>
            <person name="Kuroda K."/>
            <person name="Liu W.-T."/>
        </authorList>
    </citation>
    <scope>NUCLEOTIDE SEQUENCE</scope>
    <source>
        <strain evidence="10">ADurb.Bin276</strain>
    </source>
</reference>
<dbReference type="EMBL" id="MWBQ01000167">
    <property type="protein sequence ID" value="OQA55270.1"/>
    <property type="molecule type" value="Genomic_DNA"/>
</dbReference>
<accession>A0A1V5SL60</accession>
<evidence type="ECO:0000256" key="4">
    <source>
        <dbReference type="ARBA" id="ARBA00022598"/>
    </source>
</evidence>
<dbReference type="Gene3D" id="3.30.200.20">
    <property type="entry name" value="Phosphorylase Kinase, domain 1"/>
    <property type="match status" value="1"/>
</dbReference>
<protein>
    <recommendedName>
        <fullName evidence="3">phosphoribosylaminoimidazolesuccinocarboxamide synthase</fullName>
        <ecNumber evidence="3">6.3.2.6</ecNumber>
    </recommendedName>
</protein>
<dbReference type="GO" id="GO:0004639">
    <property type="term" value="F:phosphoribosylaminoimidazolesuccinocarboxamide synthase activity"/>
    <property type="evidence" value="ECO:0007669"/>
    <property type="project" value="UniProtKB-EC"/>
</dbReference>
<dbReference type="Proteomes" id="UP000485569">
    <property type="component" value="Unassembled WGS sequence"/>
</dbReference>
<evidence type="ECO:0000259" key="9">
    <source>
        <dbReference type="Pfam" id="PF01259"/>
    </source>
</evidence>
<evidence type="ECO:0000256" key="5">
    <source>
        <dbReference type="ARBA" id="ARBA00022741"/>
    </source>
</evidence>
<sequence>MGSVKDLFVQTSPRENIMGQGKFIFSNRYSVFDWGEMPDHILHKGEALCLIGAYFFEKLADLGYLTHYRGLEEKGQIKKLSQLSGPSSVMHVSLVQVIHPPQSGNTYDYGVYHHDYENFLIPFEFIYRNSIPSGASFRKRVESGVINLRDYGLEKMPMPDEKLLSPILDVSTKLEEQDRYLSWDQVLNLNIINNEDINHIKKTLTFADELITDEVKKGGLENEDGKIELAFDPERKLMFVDVLGTPDECRFTWKGIHLSKEVAREFYRKTSWYEEVSQMKSHYSVGWKYYIKSKPQPLPKKLLQAIGWIYQRIAIDLTGREWFSSVPSLEKIVEEIKEFV</sequence>
<dbReference type="PANTHER" id="PTHR43700:SF1">
    <property type="entry name" value="PHOSPHORIBOSYLAMINOIMIDAZOLE-SUCCINOCARBOXAMIDE SYNTHASE"/>
    <property type="match status" value="1"/>
</dbReference>
<evidence type="ECO:0000256" key="1">
    <source>
        <dbReference type="ARBA" id="ARBA00004672"/>
    </source>
</evidence>
<evidence type="ECO:0000256" key="7">
    <source>
        <dbReference type="ARBA" id="ARBA00022840"/>
    </source>
</evidence>
<comment type="similarity">
    <text evidence="2">Belongs to the SAICAR synthetase family.</text>
</comment>
<comment type="pathway">
    <text evidence="1">Purine metabolism; IMP biosynthesis via de novo pathway; 5-amino-1-(5-phospho-D-ribosyl)imidazole-4-carboxamide from 5-amino-1-(5-phospho-D-ribosyl)imidazole-4-carboxylate: step 1/2.</text>
</comment>
<dbReference type="GO" id="GO:0005524">
    <property type="term" value="F:ATP binding"/>
    <property type="evidence" value="ECO:0007669"/>
    <property type="project" value="UniProtKB-KW"/>
</dbReference>
<evidence type="ECO:0000313" key="10">
    <source>
        <dbReference type="EMBL" id="OQA55270.1"/>
    </source>
</evidence>
<keyword evidence="4" id="KW-0436">Ligase</keyword>
<dbReference type="GO" id="GO:0005737">
    <property type="term" value="C:cytoplasm"/>
    <property type="evidence" value="ECO:0007669"/>
    <property type="project" value="TreeGrafter"/>
</dbReference>
<keyword evidence="6" id="KW-0658">Purine biosynthesis</keyword>
<dbReference type="GO" id="GO:0006189">
    <property type="term" value="P:'de novo' IMP biosynthetic process"/>
    <property type="evidence" value="ECO:0007669"/>
    <property type="project" value="UniProtKB-UniPathway"/>
</dbReference>
<keyword evidence="7" id="KW-0067">ATP-binding</keyword>
<dbReference type="Gene3D" id="3.30.470.20">
    <property type="entry name" value="ATP-grasp fold, B domain"/>
    <property type="match status" value="1"/>
</dbReference>
<feature type="domain" description="SAICAR synthetase/ADE2 N-terminal" evidence="9">
    <location>
        <begin position="21"/>
        <end position="275"/>
    </location>
</feature>
<dbReference type="PANTHER" id="PTHR43700">
    <property type="entry name" value="PHOSPHORIBOSYLAMINOIMIDAZOLE-SUCCINOCARBOXAMIDE SYNTHASE"/>
    <property type="match status" value="1"/>
</dbReference>
<dbReference type="AlphaFoldDB" id="A0A1V5SL60"/>
<dbReference type="UniPathway" id="UPA00074">
    <property type="reaction ID" value="UER00131"/>
</dbReference>
<evidence type="ECO:0000256" key="8">
    <source>
        <dbReference type="ARBA" id="ARBA00048475"/>
    </source>
</evidence>
<comment type="catalytic activity">
    <reaction evidence="8">
        <text>5-amino-1-(5-phospho-D-ribosyl)imidazole-4-carboxylate + L-aspartate + ATP = (2S)-2-[5-amino-1-(5-phospho-beta-D-ribosyl)imidazole-4-carboxamido]succinate + ADP + phosphate + 2 H(+)</text>
        <dbReference type="Rhea" id="RHEA:22628"/>
        <dbReference type="ChEBI" id="CHEBI:15378"/>
        <dbReference type="ChEBI" id="CHEBI:29991"/>
        <dbReference type="ChEBI" id="CHEBI:30616"/>
        <dbReference type="ChEBI" id="CHEBI:43474"/>
        <dbReference type="ChEBI" id="CHEBI:58443"/>
        <dbReference type="ChEBI" id="CHEBI:77657"/>
        <dbReference type="ChEBI" id="CHEBI:456216"/>
        <dbReference type="EC" id="6.3.2.6"/>
    </reaction>
</comment>
<evidence type="ECO:0000256" key="2">
    <source>
        <dbReference type="ARBA" id="ARBA00010190"/>
    </source>
</evidence>
<dbReference type="SUPFAM" id="SSF56104">
    <property type="entry name" value="SAICAR synthase-like"/>
    <property type="match status" value="1"/>
</dbReference>
<dbReference type="Pfam" id="PF01259">
    <property type="entry name" value="SAICAR_synt"/>
    <property type="match status" value="1"/>
</dbReference>
<dbReference type="EC" id="6.3.2.6" evidence="3"/>
<name>A0A1V5SL60_9BACT</name>
<gene>
    <name evidence="10" type="ORF">BWY41_01707</name>
</gene>
<organism evidence="10">
    <name type="scientific">Candidatus Atribacter allofermentans</name>
    <dbReference type="NCBI Taxonomy" id="1852833"/>
    <lineage>
        <taxon>Bacteria</taxon>
        <taxon>Pseudomonadati</taxon>
        <taxon>Atribacterota</taxon>
        <taxon>Atribacteria</taxon>
        <taxon>Atribacterales</taxon>
        <taxon>Atribacteraceae</taxon>
        <taxon>Atribacter</taxon>
    </lineage>
</organism>
<evidence type="ECO:0000256" key="3">
    <source>
        <dbReference type="ARBA" id="ARBA00012217"/>
    </source>
</evidence>
<proteinExistence type="inferred from homology"/>
<comment type="caution">
    <text evidence="10">The sequence shown here is derived from an EMBL/GenBank/DDBJ whole genome shotgun (WGS) entry which is preliminary data.</text>
</comment>
<evidence type="ECO:0000256" key="6">
    <source>
        <dbReference type="ARBA" id="ARBA00022755"/>
    </source>
</evidence>